<sequence>MTRQEEPKKAGDHPQGGDYRAKIKLHISGAFAGEGLQGD</sequence>
<dbReference type="EMBL" id="FNTH01000001">
    <property type="protein sequence ID" value="SEC91203.1"/>
    <property type="molecule type" value="Genomic_DNA"/>
</dbReference>
<evidence type="ECO:0000313" key="2">
    <source>
        <dbReference type="Proteomes" id="UP000198992"/>
    </source>
</evidence>
<proteinExistence type="predicted"/>
<reference evidence="1 2" key="1">
    <citation type="submission" date="2016-10" db="EMBL/GenBank/DDBJ databases">
        <authorList>
            <person name="de Groot N.N."/>
        </authorList>
    </citation>
    <scope>NUCLEOTIDE SEQUENCE [LARGE SCALE GENOMIC DNA]</scope>
    <source>
        <strain evidence="1 2">MT12</strain>
    </source>
</reference>
<accession>A0A1H4WD38</accession>
<organism evidence="1 2">
    <name type="scientific">Bradyrhizobium erythrophlei</name>
    <dbReference type="NCBI Taxonomy" id="1437360"/>
    <lineage>
        <taxon>Bacteria</taxon>
        <taxon>Pseudomonadati</taxon>
        <taxon>Pseudomonadota</taxon>
        <taxon>Alphaproteobacteria</taxon>
        <taxon>Hyphomicrobiales</taxon>
        <taxon>Nitrobacteraceae</taxon>
        <taxon>Bradyrhizobium</taxon>
    </lineage>
</organism>
<name>A0A1H4WD38_9BRAD</name>
<dbReference type="Proteomes" id="UP000198992">
    <property type="component" value="Unassembled WGS sequence"/>
</dbReference>
<evidence type="ECO:0000313" key="1">
    <source>
        <dbReference type="EMBL" id="SEC91203.1"/>
    </source>
</evidence>
<protein>
    <submittedName>
        <fullName evidence="1">Uncharacterized protein</fullName>
    </submittedName>
</protein>
<dbReference type="AlphaFoldDB" id="A0A1H4WD38"/>
<gene>
    <name evidence="1" type="ORF">SAMN05444164_3079</name>
</gene>